<keyword evidence="3" id="KW-0653">Protein transport</keyword>
<evidence type="ECO:0000313" key="8">
    <source>
        <dbReference type="EMBL" id="KAJ5073384.1"/>
    </source>
</evidence>
<evidence type="ECO:0000256" key="3">
    <source>
        <dbReference type="ARBA" id="ARBA00022927"/>
    </source>
</evidence>
<accession>A0A9Q0LJ55</accession>
<comment type="subunit">
    <text evidence="7">Part of the nuclear pore complex (NPC).</text>
</comment>
<keyword evidence="6 7" id="KW-0539">Nucleus</keyword>
<keyword evidence="7" id="KW-0472">Membrane</keyword>
<dbReference type="OrthoDB" id="3098at2759"/>
<dbReference type="GO" id="GO:0006406">
    <property type="term" value="P:mRNA export from nucleus"/>
    <property type="evidence" value="ECO:0007669"/>
    <property type="project" value="TreeGrafter"/>
</dbReference>
<dbReference type="GO" id="GO:0006606">
    <property type="term" value="P:protein import into nucleus"/>
    <property type="evidence" value="ECO:0007669"/>
    <property type="project" value="TreeGrafter"/>
</dbReference>
<gene>
    <name evidence="8" type="ORF">M0811_08792</name>
</gene>
<proteinExistence type="inferred from homology"/>
<evidence type="ECO:0000256" key="5">
    <source>
        <dbReference type="ARBA" id="ARBA00023132"/>
    </source>
</evidence>
<comment type="caution">
    <text evidence="8">The sequence shown here is derived from an EMBL/GenBank/DDBJ whole genome shotgun (WGS) entry which is preliminary data.</text>
</comment>
<evidence type="ECO:0000256" key="7">
    <source>
        <dbReference type="RuleBase" id="RU365072"/>
    </source>
</evidence>
<dbReference type="GO" id="GO:0017056">
    <property type="term" value="F:structural constituent of nuclear pore"/>
    <property type="evidence" value="ECO:0007669"/>
    <property type="project" value="UniProtKB-UniRule"/>
</dbReference>
<evidence type="ECO:0000256" key="6">
    <source>
        <dbReference type="ARBA" id="ARBA00023242"/>
    </source>
</evidence>
<keyword evidence="1 7" id="KW-0813">Transport</keyword>
<organism evidence="8 9">
    <name type="scientific">Anaeramoeba ignava</name>
    <name type="common">Anaerobic marine amoeba</name>
    <dbReference type="NCBI Taxonomy" id="1746090"/>
    <lineage>
        <taxon>Eukaryota</taxon>
        <taxon>Metamonada</taxon>
        <taxon>Anaeramoebidae</taxon>
        <taxon>Anaeramoeba</taxon>
    </lineage>
</organism>
<name>A0A9Q0LJ55_ANAIG</name>
<dbReference type="Proteomes" id="UP001149090">
    <property type="component" value="Unassembled WGS sequence"/>
</dbReference>
<dbReference type="PANTHER" id="PTHR13003">
    <property type="entry name" value="NUP107-RELATED"/>
    <property type="match status" value="1"/>
</dbReference>
<evidence type="ECO:0000256" key="4">
    <source>
        <dbReference type="ARBA" id="ARBA00023010"/>
    </source>
</evidence>
<dbReference type="Gene3D" id="1.10.3450.20">
    <property type="match status" value="1"/>
</dbReference>
<keyword evidence="9" id="KW-1185">Reference proteome</keyword>
<dbReference type="GO" id="GO:0031965">
    <property type="term" value="C:nuclear membrane"/>
    <property type="evidence" value="ECO:0007669"/>
    <property type="project" value="UniProtKB-SubCell"/>
</dbReference>
<dbReference type="OMA" id="FPHIIRF"/>
<comment type="function">
    <text evidence="7">Functions as a component of the nuclear pore complex (NPC).</text>
</comment>
<keyword evidence="4 7" id="KW-0811">Translocation</keyword>
<dbReference type="GO" id="GO:0000973">
    <property type="term" value="P:post-transcriptional tethering of RNA polymerase II gene DNA at nuclear periphery"/>
    <property type="evidence" value="ECO:0007669"/>
    <property type="project" value="TreeGrafter"/>
</dbReference>
<evidence type="ECO:0000313" key="9">
    <source>
        <dbReference type="Proteomes" id="UP001149090"/>
    </source>
</evidence>
<protein>
    <recommendedName>
        <fullName evidence="7">Nuclear pore complex protein</fullName>
    </recommendedName>
</protein>
<comment type="similarity">
    <text evidence="7">Belongs to the nucleoporin Nup84/Nup107 family.</text>
</comment>
<dbReference type="GO" id="GO:0031080">
    <property type="term" value="C:nuclear pore outer ring"/>
    <property type="evidence" value="ECO:0007669"/>
    <property type="project" value="TreeGrafter"/>
</dbReference>
<comment type="subcellular location">
    <subcellularLocation>
        <location evidence="7">Nucleus</location>
        <location evidence="7">Nuclear pore complex</location>
    </subcellularLocation>
    <subcellularLocation>
        <location evidence="7">Nucleus membrane</location>
    </subcellularLocation>
</comment>
<keyword evidence="5 7" id="KW-0906">Nuclear pore complex</keyword>
<keyword evidence="2" id="KW-0509">mRNA transport</keyword>
<dbReference type="Pfam" id="PF04121">
    <property type="entry name" value="Nup84_Nup100"/>
    <property type="match status" value="2"/>
</dbReference>
<dbReference type="Gene3D" id="1.20.190.50">
    <property type="match status" value="1"/>
</dbReference>
<sequence length="939" mass="111183">METTQKTPPETNYKLNSTFLKKQPFKSILKKTTEKSNKKVKFTEKLSEELEGIKKQNLFSNFEPMIIEEQTLNQDELIFRQNLDAQKENVQYEKMNINIKPQFQDDFQMENLIRNNKMIYNSKFAENQNQNQKINEYSNVSFEHIQFVDDFLASKNKQDWSIFQFGQMLEQLDLAKKKENFGADDILHQIEKYQEICDNEYQILKKLHASKKTLSRINQAKISQKMMVTKNERDTWMLLHMLVSFNLLDLNYDEDADPFYLESIFQSPEFALSPGFISQQNFVRKFFGLNDFLQRHQMIVKWLESAFDEDKLQTSFPSPFEKTSSPFKKQYTSEEHDFLERIWLLFRKGKMDEAVELCRTENQHWRAAILSGGDLMNDPNQEKNTENPEQTEDSFEITGYLNRSLWKQSCLNLSLKSQSKIERAIYGLLSGNLAQVFPVCSAWEDCLWVYYRSMVDQFIDISLHKYFSQIKAVFNQLKKDQQSQLHRAVLCDPHFQIYETICNQIDLSPQLIFSDLRNNLQYHTQSVRKSCSEPFHIIQQLIITGRFNELFHQLHNWIKYPQSGKTPSVILRFAAHFALIFNWFGIYPNEEIEFNEIVFQHIQNLIDSQMNDFVVFYVSHLTPVFQQNIDSFFLKHIQQDQSGQKYIHVEISQLKKKSLDLDFAAQTQFKLDDIFNLKYTPESVNNAYFKWLKKHILERVLHPNPIAKENSEKIVSVKWLFDFKKPCVDSLAKCNQLAREFVGKDFFNEAQKVIMQIVPTNIFETLEETMETDQVELIQKNSVFREYNSWQIFFEGITAFDDWVQHYYSFSEKKSKLYEKSVSIWKEINDVKIQFALAKLFQVVSLEGGWMNVGDSDSQANLNQNDLQMFQFLREKCIPLSIILIQVLLLKSKKFKELSELANLVATEQTLFYRYFSSQSLEYFLFVIRESVIEEGNLR</sequence>
<evidence type="ECO:0000256" key="2">
    <source>
        <dbReference type="ARBA" id="ARBA00022816"/>
    </source>
</evidence>
<dbReference type="EMBL" id="JAPDFW010000075">
    <property type="protein sequence ID" value="KAJ5073384.1"/>
    <property type="molecule type" value="Genomic_DNA"/>
</dbReference>
<dbReference type="AlphaFoldDB" id="A0A9Q0LJ55"/>
<reference evidence="8" key="1">
    <citation type="submission" date="2022-10" db="EMBL/GenBank/DDBJ databases">
        <title>Novel sulphate-reducing endosymbionts in the free-living metamonad Anaeramoeba.</title>
        <authorList>
            <person name="Jerlstrom-Hultqvist J."/>
            <person name="Cepicka I."/>
            <person name="Gallot-Lavallee L."/>
            <person name="Salas-Leiva D."/>
            <person name="Curtis B.A."/>
            <person name="Zahonova K."/>
            <person name="Pipaliya S."/>
            <person name="Dacks J."/>
            <person name="Roger A.J."/>
        </authorList>
    </citation>
    <scope>NUCLEOTIDE SEQUENCE</scope>
    <source>
        <strain evidence="8">BMAN</strain>
    </source>
</reference>
<dbReference type="PANTHER" id="PTHR13003:SF2">
    <property type="entry name" value="NUCLEAR PORE COMPLEX PROTEIN NUP107"/>
    <property type="match status" value="1"/>
</dbReference>
<evidence type="ECO:0000256" key="1">
    <source>
        <dbReference type="ARBA" id="ARBA00022448"/>
    </source>
</evidence>
<dbReference type="InterPro" id="IPR007252">
    <property type="entry name" value="Nup84/Nup107"/>
</dbReference>